<organism evidence="3 4">
    <name type="scientific">Paraburkholderia azotifigens</name>
    <dbReference type="NCBI Taxonomy" id="2057004"/>
    <lineage>
        <taxon>Bacteria</taxon>
        <taxon>Pseudomonadati</taxon>
        <taxon>Pseudomonadota</taxon>
        <taxon>Betaproteobacteria</taxon>
        <taxon>Burkholderiales</taxon>
        <taxon>Burkholderiaceae</taxon>
        <taxon>Paraburkholderia</taxon>
    </lineage>
</organism>
<dbReference type="SUPFAM" id="SSF159664">
    <property type="entry name" value="CobE/GbiG C-terminal domain-like"/>
    <property type="match status" value="1"/>
</dbReference>
<keyword evidence="5" id="KW-1185">Reference proteome</keyword>
<dbReference type="Pfam" id="PF01890">
    <property type="entry name" value="CbiG_C"/>
    <property type="match status" value="1"/>
</dbReference>
<evidence type="ECO:0000313" key="3">
    <source>
        <dbReference type="EMBL" id="TXC82279.1"/>
    </source>
</evidence>
<dbReference type="GO" id="GO:0009236">
    <property type="term" value="P:cobalamin biosynthetic process"/>
    <property type="evidence" value="ECO:0007669"/>
    <property type="project" value="InterPro"/>
</dbReference>
<name>A0A5C6VAN8_9BURK</name>
<reference evidence="3" key="2">
    <citation type="submission" date="2019-08" db="EMBL/GenBank/DDBJ databases">
        <authorList>
            <person name="Im W.-T."/>
        </authorList>
    </citation>
    <scope>NUCLEOTIDE SEQUENCE</scope>
    <source>
        <strain evidence="3">NF 2-5-3</strain>
    </source>
</reference>
<dbReference type="Proteomes" id="UP000321776">
    <property type="component" value="Unassembled WGS sequence"/>
</dbReference>
<evidence type="ECO:0000259" key="1">
    <source>
        <dbReference type="Pfam" id="PF01890"/>
    </source>
</evidence>
<protein>
    <submittedName>
        <fullName evidence="3">Cobalamin biosynthesis protein</fullName>
    </submittedName>
</protein>
<feature type="domain" description="CobE/GbiG C-terminal" evidence="1">
    <location>
        <begin position="4"/>
        <end position="121"/>
    </location>
</feature>
<proteinExistence type="predicted"/>
<comment type="caution">
    <text evidence="3">The sequence shown here is derived from an EMBL/GenBank/DDBJ whole genome shotgun (WGS) entry which is preliminary data.</text>
</comment>
<gene>
    <name evidence="3" type="ORF">FRZ40_17445</name>
    <name evidence="2" type="ORF">V4C56_33895</name>
</gene>
<evidence type="ECO:0000313" key="4">
    <source>
        <dbReference type="Proteomes" id="UP000321776"/>
    </source>
</evidence>
<dbReference type="InterPro" id="IPR052553">
    <property type="entry name" value="CbiG_hydrolase"/>
</dbReference>
<evidence type="ECO:0000313" key="5">
    <source>
        <dbReference type="Proteomes" id="UP001481677"/>
    </source>
</evidence>
<dbReference type="RefSeq" id="WP_147234962.1">
    <property type="nucleotide sequence ID" value="NZ_JAZHFZ010000036.1"/>
</dbReference>
<reference evidence="2 5" key="3">
    <citation type="submission" date="2024-01" db="EMBL/GenBank/DDBJ databases">
        <title>The diversity of rhizobia nodulating Mimosa spp. in eleven states of Brazil covering several biomes is determined by host plant, location, and edaphic factors.</title>
        <authorList>
            <person name="Rouws L."/>
            <person name="Barauna A."/>
            <person name="Beukes C."/>
            <person name="De Faria S.M."/>
            <person name="Gross E."/>
            <person name="Dos Reis Junior F.B."/>
            <person name="Simon M."/>
            <person name="Maluk M."/>
            <person name="Odee D.W."/>
            <person name="Kenicer G."/>
            <person name="Young J.P.W."/>
            <person name="Reis V.M."/>
            <person name="Zilli J."/>
            <person name="James E.K."/>
        </authorList>
    </citation>
    <scope>NUCLEOTIDE SEQUENCE [LARGE SCALE GENOMIC DNA]</scope>
    <source>
        <strain evidence="2 5">JPY530</strain>
    </source>
</reference>
<dbReference type="PANTHER" id="PTHR37477">
    <property type="entry name" value="COBALT-PRECORRIN-5A HYDROLASE"/>
    <property type="match status" value="1"/>
</dbReference>
<dbReference type="EMBL" id="JAZHGA010000035">
    <property type="protein sequence ID" value="MEM5344607.1"/>
    <property type="molecule type" value="Genomic_DNA"/>
</dbReference>
<dbReference type="EMBL" id="VOQS01000003">
    <property type="protein sequence ID" value="TXC82279.1"/>
    <property type="molecule type" value="Genomic_DNA"/>
</dbReference>
<dbReference type="AlphaFoldDB" id="A0A5C6VAN8"/>
<dbReference type="InterPro" id="IPR002750">
    <property type="entry name" value="CobE/GbiG_C"/>
</dbReference>
<sequence>MTTLIAGIGCRRGVSAEQIEAAVREALGDTLAFAALGAVASIETKADEAGLVEFCVRHALPLRTFTREQIASLDAPVNASDVVREHLGVDGVCEPCARLAAHGGELLVPKRARDGVTVAIACAAAHPHSNDTSRIKEHR</sequence>
<evidence type="ECO:0000313" key="2">
    <source>
        <dbReference type="EMBL" id="MEM5344607.1"/>
    </source>
</evidence>
<dbReference type="InterPro" id="IPR036518">
    <property type="entry name" value="CobE/GbiG_C_sf"/>
</dbReference>
<reference evidence="3 4" key="1">
    <citation type="journal article" date="2018" name="Int. J. Syst. Evol. Microbiol.">
        <title>Paraburkholderia azotifigens sp. nov., a nitrogen-fixing bacterium isolated from paddy soil.</title>
        <authorList>
            <person name="Choi G.M."/>
            <person name="Im W.T."/>
        </authorList>
    </citation>
    <scope>NUCLEOTIDE SEQUENCE [LARGE SCALE GENOMIC DNA]</scope>
    <source>
        <strain evidence="3 4">NF 2-5-3</strain>
    </source>
</reference>
<dbReference type="PANTHER" id="PTHR37477:SF1">
    <property type="entry name" value="COBALT-PRECORRIN-5A HYDROLASE"/>
    <property type="match status" value="1"/>
</dbReference>
<accession>A0A5C6VAN8</accession>
<dbReference type="Proteomes" id="UP001481677">
    <property type="component" value="Unassembled WGS sequence"/>
</dbReference>
<dbReference type="Gene3D" id="3.30.420.180">
    <property type="entry name" value="CobE/GbiG C-terminal domain"/>
    <property type="match status" value="1"/>
</dbReference>